<sequence>MKDAILYLEDLIDKELENIDFHDLQLKVTEIQNSVLFFDIHLPSLQQKKINSFWELICNQPTYQTDKLIINEKIWKDSTYEYLGFLVSCYIECQEYKNNTFHISDGLPESFKNKKLGKKIFQRVLCEFKYISINREENRDNPTVEYLRVWDSLRKESNYSYSKNDNNNLETISIIIG</sequence>
<gene>
    <name evidence="1" type="ORF">HNP25_000933</name>
</gene>
<proteinExistence type="predicted"/>
<dbReference type="AlphaFoldDB" id="A0A841EMP1"/>
<keyword evidence="2" id="KW-1185">Reference proteome</keyword>
<comment type="caution">
    <text evidence="1">The sequence shown here is derived from an EMBL/GenBank/DDBJ whole genome shotgun (WGS) entry which is preliminary data.</text>
</comment>
<organism evidence="1 2">
    <name type="scientific">Arcicella rosea</name>
    <dbReference type="NCBI Taxonomy" id="502909"/>
    <lineage>
        <taxon>Bacteria</taxon>
        <taxon>Pseudomonadati</taxon>
        <taxon>Bacteroidota</taxon>
        <taxon>Cytophagia</taxon>
        <taxon>Cytophagales</taxon>
        <taxon>Flectobacillaceae</taxon>
        <taxon>Arcicella</taxon>
    </lineage>
</organism>
<name>A0A841EMP1_9BACT</name>
<protein>
    <submittedName>
        <fullName evidence="1">Uncharacterized protein</fullName>
    </submittedName>
</protein>
<dbReference type="RefSeq" id="WP_184130966.1">
    <property type="nucleotide sequence ID" value="NZ_JACHKT010000004.1"/>
</dbReference>
<dbReference type="EMBL" id="JACHKT010000004">
    <property type="protein sequence ID" value="MBB6002283.1"/>
    <property type="molecule type" value="Genomic_DNA"/>
</dbReference>
<accession>A0A841EMP1</accession>
<evidence type="ECO:0000313" key="2">
    <source>
        <dbReference type="Proteomes" id="UP000524404"/>
    </source>
</evidence>
<reference evidence="1 2" key="1">
    <citation type="submission" date="2020-08" db="EMBL/GenBank/DDBJ databases">
        <title>Functional genomics of gut bacteria from endangered species of beetles.</title>
        <authorList>
            <person name="Carlos-Shanley C."/>
        </authorList>
    </citation>
    <scope>NUCLEOTIDE SEQUENCE [LARGE SCALE GENOMIC DNA]</scope>
    <source>
        <strain evidence="1 2">S00070</strain>
    </source>
</reference>
<evidence type="ECO:0000313" key="1">
    <source>
        <dbReference type="EMBL" id="MBB6002283.1"/>
    </source>
</evidence>
<dbReference type="Proteomes" id="UP000524404">
    <property type="component" value="Unassembled WGS sequence"/>
</dbReference>